<feature type="transmembrane region" description="Helical" evidence="1">
    <location>
        <begin position="95"/>
        <end position="114"/>
    </location>
</feature>
<evidence type="ECO:0000313" key="2">
    <source>
        <dbReference type="EMBL" id="MCC4478077.1"/>
    </source>
</evidence>
<keyword evidence="1" id="KW-0812">Transmembrane</keyword>
<reference evidence="2" key="1">
    <citation type="submission" date="2021-10" db="EMBL/GenBank/DDBJ databases">
        <title>Evolutionary history and lifestyle of the vertebrate symbiont Limosilactobacillus reuteri.</title>
        <authorList>
            <person name="Zheng J."/>
            <person name="Li F."/>
            <person name="Gaenzle M."/>
            <person name="Walter J."/>
        </authorList>
    </citation>
    <scope>NUCLEOTIDE SEQUENCE</scope>
    <source>
        <strain evidence="2">GQ_1_3_1</strain>
    </source>
</reference>
<keyword evidence="1" id="KW-1133">Transmembrane helix</keyword>
<gene>
    <name evidence="2" type="ORF">LMB76_07590</name>
</gene>
<sequence>MEKSNNNKNSSFEYFDACNLLYKKPHQTRLHHKLKPDKIYDNLQSYNLNDKQIDTLIDEVKEWKISNEKVVAAELIGIVSIILSILVAIKTVPEWCAWIVVVGLTIVISITVLYDSSRYSVALAALQAYKRFLLKDSNNKN</sequence>
<protein>
    <submittedName>
        <fullName evidence="2">DUF417 family protein</fullName>
    </submittedName>
</protein>
<dbReference type="AlphaFoldDB" id="A0AAW4X6V5"/>
<feature type="transmembrane region" description="Helical" evidence="1">
    <location>
        <begin position="70"/>
        <end position="89"/>
    </location>
</feature>
<keyword evidence="1" id="KW-0472">Membrane</keyword>
<comment type="caution">
    <text evidence="2">The sequence shown here is derived from an EMBL/GenBank/DDBJ whole genome shotgun (WGS) entry which is preliminary data.</text>
</comment>
<accession>A0AAW4X6V5</accession>
<evidence type="ECO:0000256" key="1">
    <source>
        <dbReference type="SAM" id="Phobius"/>
    </source>
</evidence>
<organism evidence="2 3">
    <name type="scientific">Limosilactobacillus reuteri</name>
    <name type="common">Lactobacillus reuteri</name>
    <dbReference type="NCBI Taxonomy" id="1598"/>
    <lineage>
        <taxon>Bacteria</taxon>
        <taxon>Bacillati</taxon>
        <taxon>Bacillota</taxon>
        <taxon>Bacilli</taxon>
        <taxon>Lactobacillales</taxon>
        <taxon>Lactobacillaceae</taxon>
        <taxon>Limosilactobacillus</taxon>
    </lineage>
</organism>
<dbReference type="RefSeq" id="WP_228340545.1">
    <property type="nucleotide sequence ID" value="NZ_JAJGWA010000077.1"/>
</dbReference>
<name>A0AAW4X6V5_LIMRT</name>
<proteinExistence type="predicted"/>
<dbReference type="Proteomes" id="UP001198026">
    <property type="component" value="Unassembled WGS sequence"/>
</dbReference>
<evidence type="ECO:0000313" key="3">
    <source>
        <dbReference type="Proteomes" id="UP001198026"/>
    </source>
</evidence>
<dbReference type="EMBL" id="JAJGWB010000134">
    <property type="protein sequence ID" value="MCC4478077.1"/>
    <property type="molecule type" value="Genomic_DNA"/>
</dbReference>